<organism evidence="2 3">
    <name type="scientific">Proteus myxofaciens ATCC 19692</name>
    <dbReference type="NCBI Taxonomy" id="1354337"/>
    <lineage>
        <taxon>Bacteria</taxon>
        <taxon>Pseudomonadati</taxon>
        <taxon>Pseudomonadota</taxon>
        <taxon>Gammaproteobacteria</taxon>
        <taxon>Enterobacterales</taxon>
        <taxon>Morganellaceae</taxon>
        <taxon>Proteus</taxon>
    </lineage>
</organism>
<dbReference type="RefSeq" id="WP_066746674.1">
    <property type="nucleotide sequence ID" value="NZ_LXEN01000024.1"/>
</dbReference>
<dbReference type="EC" id="3.4.-.-" evidence="2"/>
<keyword evidence="2" id="KW-0378">Hydrolase</keyword>
<keyword evidence="1" id="KW-1133">Transmembrane helix</keyword>
<keyword evidence="1" id="KW-0472">Membrane</keyword>
<dbReference type="OrthoDB" id="6466046at2"/>
<dbReference type="GO" id="GO:0016787">
    <property type="term" value="F:hydrolase activity"/>
    <property type="evidence" value="ECO:0007669"/>
    <property type="project" value="UniProtKB-KW"/>
</dbReference>
<keyword evidence="1" id="KW-0812">Transmembrane</keyword>
<sequence length="155" mass="18328">MKYFSNIIMFIIFILFIAMLWLVKENKSLKKKNQMVNNQLSQQVAINSHYQYRVEQLNRMDNQHIQEITNAKNEIDRLRLLAERSPERVYINAKCPKNADNSATRVDDAITARASDTAIRNYWLLRERIALSKQMIQGLQDYINTECLSKNEFKL</sequence>
<reference evidence="2 3" key="1">
    <citation type="submission" date="2016-04" db="EMBL/GenBank/DDBJ databases">
        <title>ATOL: Assembling a taxonomically balanced genome-scale reconstruction of the evolutionary history of the Enterobacteriaceae.</title>
        <authorList>
            <person name="Plunkett G.III."/>
            <person name="Neeno-Eckwall E.C."/>
            <person name="Glasner J.D."/>
            <person name="Perna N.T."/>
        </authorList>
    </citation>
    <scope>NUCLEOTIDE SEQUENCE [LARGE SCALE GENOMIC DNA]</scope>
    <source>
        <strain evidence="2 3">ATCC 19692</strain>
    </source>
</reference>
<keyword evidence="3" id="KW-1185">Reference proteome</keyword>
<evidence type="ECO:0000256" key="1">
    <source>
        <dbReference type="SAM" id="Phobius"/>
    </source>
</evidence>
<dbReference type="STRING" id="1354337.M983_0549"/>
<feature type="transmembrane region" description="Helical" evidence="1">
    <location>
        <begin position="6"/>
        <end position="23"/>
    </location>
</feature>
<name>A0A198GFY2_9GAMM</name>
<dbReference type="PATRIC" id="fig|1354337.4.peg.566"/>
<gene>
    <name evidence="2" type="ORF">M983_0549</name>
</gene>
<proteinExistence type="predicted"/>
<accession>A0A198GFY2</accession>
<protein>
    <submittedName>
        <fullName evidence="2">Endopeptidase</fullName>
        <ecNumber evidence="2">3.4.-.-</ecNumber>
    </submittedName>
</protein>
<dbReference type="Proteomes" id="UP000094023">
    <property type="component" value="Unassembled WGS sequence"/>
</dbReference>
<evidence type="ECO:0000313" key="3">
    <source>
        <dbReference type="Proteomes" id="UP000094023"/>
    </source>
</evidence>
<dbReference type="AlphaFoldDB" id="A0A198GFY2"/>
<evidence type="ECO:0000313" key="2">
    <source>
        <dbReference type="EMBL" id="OAT35993.1"/>
    </source>
</evidence>
<comment type="caution">
    <text evidence="2">The sequence shown here is derived from an EMBL/GenBank/DDBJ whole genome shotgun (WGS) entry which is preliminary data.</text>
</comment>
<dbReference type="EMBL" id="LXEN01000024">
    <property type="protein sequence ID" value="OAT35993.1"/>
    <property type="molecule type" value="Genomic_DNA"/>
</dbReference>
<dbReference type="Pfam" id="PF03245">
    <property type="entry name" value="Phage_lysis"/>
    <property type="match status" value="1"/>
</dbReference>
<dbReference type="InterPro" id="IPR004929">
    <property type="entry name" value="I-spanin"/>
</dbReference>
<dbReference type="GO" id="GO:0044659">
    <property type="term" value="P:viral release from host cell by cytolysis"/>
    <property type="evidence" value="ECO:0007669"/>
    <property type="project" value="InterPro"/>
</dbReference>